<evidence type="ECO:0000256" key="3">
    <source>
        <dbReference type="ARBA" id="ARBA00022756"/>
    </source>
</evidence>
<dbReference type="InterPro" id="IPR010076">
    <property type="entry name" value="BioH"/>
</dbReference>
<sequence length="258" mass="28655">MTALHQEIYGHGEPIVMLHGWAMHTGVWRDFAQLLAAEHQVVCLDLPGHGRSASIAPYTLDAVVDAIYTQLPEKASVLVGWSLGGNIALRLAEKYPQRIKSLLLIANNPHFIEIESWPGMPPQLLQEFANNLQNNCMQTLWRFLSLQVQGKADVKSSLKQIKRAMQECALPDPDALMAGLSMLQTIDQRDALSNLNKPVRMILGELDTLVPVSVGKQCQLLSAQIDIKVIPGAGHIPFISDQKLLLTLIQEFMLRSNR</sequence>
<evidence type="ECO:0000313" key="8">
    <source>
        <dbReference type="Proteomes" id="UP000191980"/>
    </source>
</evidence>
<name>A0A1V8M619_9GAMM</name>
<comment type="subcellular location">
    <subcellularLocation>
        <location evidence="5">Cytoplasm</location>
    </subcellularLocation>
</comment>
<evidence type="ECO:0000256" key="1">
    <source>
        <dbReference type="ARBA" id="ARBA00022487"/>
    </source>
</evidence>
<evidence type="ECO:0000259" key="6">
    <source>
        <dbReference type="Pfam" id="PF00561"/>
    </source>
</evidence>
<dbReference type="GO" id="GO:0009102">
    <property type="term" value="P:biotin biosynthetic process"/>
    <property type="evidence" value="ECO:0007669"/>
    <property type="project" value="UniProtKB-UniRule"/>
</dbReference>
<dbReference type="NCBIfam" id="TIGR01738">
    <property type="entry name" value="bioH"/>
    <property type="match status" value="1"/>
</dbReference>
<dbReference type="OrthoDB" id="9780744at2"/>
<keyword evidence="1 5" id="KW-0719">Serine esterase</keyword>
<comment type="catalytic activity">
    <reaction evidence="5">
        <text>6-carboxyhexanoyl-[ACP] methyl ester + H2O = 6-carboxyhexanoyl-[ACP] + methanol + H(+)</text>
        <dbReference type="Rhea" id="RHEA:42700"/>
        <dbReference type="Rhea" id="RHEA-COMP:9955"/>
        <dbReference type="Rhea" id="RHEA-COMP:10186"/>
        <dbReference type="ChEBI" id="CHEBI:15377"/>
        <dbReference type="ChEBI" id="CHEBI:15378"/>
        <dbReference type="ChEBI" id="CHEBI:17790"/>
        <dbReference type="ChEBI" id="CHEBI:78846"/>
        <dbReference type="ChEBI" id="CHEBI:82735"/>
        <dbReference type="EC" id="3.1.1.85"/>
    </reaction>
</comment>
<dbReference type="GO" id="GO:0005737">
    <property type="term" value="C:cytoplasm"/>
    <property type="evidence" value="ECO:0007669"/>
    <property type="project" value="UniProtKB-SubCell"/>
</dbReference>
<dbReference type="PANTHER" id="PTHR43798:SF31">
    <property type="entry name" value="AB HYDROLASE SUPERFAMILY PROTEIN YCLE"/>
    <property type="match status" value="1"/>
</dbReference>
<evidence type="ECO:0000256" key="2">
    <source>
        <dbReference type="ARBA" id="ARBA00022490"/>
    </source>
</evidence>
<protein>
    <recommendedName>
        <fullName evidence="5">Pimeloyl-[acyl-carrier protein] methyl ester esterase</fullName>
        <ecNumber evidence="5">3.1.1.85</ecNumber>
    </recommendedName>
    <alternativeName>
        <fullName evidence="5">Biotin synthesis protein BioH</fullName>
    </alternativeName>
    <alternativeName>
        <fullName evidence="5">Carboxylesterase BioH</fullName>
    </alternativeName>
</protein>
<reference evidence="7 8" key="1">
    <citation type="submission" date="2015-12" db="EMBL/GenBank/DDBJ databases">
        <authorList>
            <person name="Shamseldin A."/>
            <person name="Moawad H."/>
            <person name="Abd El-Rahim W.M."/>
            <person name="Sadowsky M.J."/>
        </authorList>
    </citation>
    <scope>NUCLEOTIDE SEQUENCE [LARGE SCALE GENOMIC DNA]</scope>
    <source>
        <strain evidence="7 8">WF1</strain>
    </source>
</reference>
<gene>
    <name evidence="5" type="primary">bioH</name>
    <name evidence="7" type="ORF">AU255_03525</name>
</gene>
<dbReference type="InterPro" id="IPR000073">
    <property type="entry name" value="AB_hydrolase_1"/>
</dbReference>
<feature type="binding site" evidence="5">
    <location>
        <begin position="143"/>
        <end position="147"/>
    </location>
    <ligand>
        <name>substrate</name>
    </ligand>
</feature>
<keyword evidence="2 5" id="KW-0963">Cytoplasm</keyword>
<dbReference type="Proteomes" id="UP000191980">
    <property type="component" value="Unassembled WGS sequence"/>
</dbReference>
<organism evidence="7 8">
    <name type="scientific">Methyloprofundus sedimenti</name>
    <dbReference type="NCBI Taxonomy" id="1420851"/>
    <lineage>
        <taxon>Bacteria</taxon>
        <taxon>Pseudomonadati</taxon>
        <taxon>Pseudomonadota</taxon>
        <taxon>Gammaproteobacteria</taxon>
        <taxon>Methylococcales</taxon>
        <taxon>Methylococcaceae</taxon>
        <taxon>Methyloprofundus</taxon>
    </lineage>
</organism>
<evidence type="ECO:0000313" key="7">
    <source>
        <dbReference type="EMBL" id="OQK16982.1"/>
    </source>
</evidence>
<feature type="active site" evidence="5">
    <location>
        <position position="235"/>
    </location>
</feature>
<dbReference type="Gene3D" id="3.40.50.1820">
    <property type="entry name" value="alpha/beta hydrolase"/>
    <property type="match status" value="1"/>
</dbReference>
<feature type="binding site" evidence="5">
    <location>
        <begin position="82"/>
        <end position="83"/>
    </location>
    <ligand>
        <name>substrate</name>
    </ligand>
</feature>
<comment type="pathway">
    <text evidence="5">Cofactor biosynthesis; biotin biosynthesis.</text>
</comment>
<feature type="active site" evidence="5">
    <location>
        <position position="207"/>
    </location>
</feature>
<evidence type="ECO:0000256" key="4">
    <source>
        <dbReference type="ARBA" id="ARBA00022801"/>
    </source>
</evidence>
<dbReference type="PANTHER" id="PTHR43798">
    <property type="entry name" value="MONOACYLGLYCEROL LIPASE"/>
    <property type="match status" value="1"/>
</dbReference>
<feature type="binding site" evidence="5">
    <location>
        <position position="235"/>
    </location>
    <ligand>
        <name>substrate</name>
    </ligand>
</feature>
<comment type="function">
    <text evidence="5">The physiological role of BioH is to remove the methyl group introduced by BioC when the pimeloyl moiety is complete. It allows to synthesize pimeloyl-ACP via the fatty acid synthetic pathway through the hydrolysis of the ester bonds of pimeloyl-ACP esters.</text>
</comment>
<keyword evidence="3 5" id="KW-0093">Biotin biosynthesis</keyword>
<accession>A0A1V8M619</accession>
<keyword evidence="8" id="KW-1185">Reference proteome</keyword>
<proteinExistence type="inferred from homology"/>
<feature type="binding site" evidence="5">
    <location>
        <position position="21"/>
    </location>
    <ligand>
        <name>substrate</name>
    </ligand>
</feature>
<comment type="similarity">
    <text evidence="5">Belongs to the AB hydrolase superfamily. Carboxylesterase BioH family.</text>
</comment>
<dbReference type="PRINTS" id="PR00111">
    <property type="entry name" value="ABHYDROLASE"/>
</dbReference>
<dbReference type="GO" id="GO:0090499">
    <property type="term" value="F:pimelyl-[acyl-carrier protein] methyl ester esterase activity"/>
    <property type="evidence" value="ECO:0007669"/>
    <property type="project" value="UniProtKB-EC"/>
</dbReference>
<dbReference type="InterPro" id="IPR050266">
    <property type="entry name" value="AB_hydrolase_sf"/>
</dbReference>
<dbReference type="GO" id="GO:0016020">
    <property type="term" value="C:membrane"/>
    <property type="evidence" value="ECO:0007669"/>
    <property type="project" value="TreeGrafter"/>
</dbReference>
<dbReference type="HAMAP" id="MF_01260">
    <property type="entry name" value="Carboxylester"/>
    <property type="match status" value="1"/>
</dbReference>
<dbReference type="SUPFAM" id="SSF53474">
    <property type="entry name" value="alpha/beta-Hydrolases"/>
    <property type="match status" value="1"/>
</dbReference>
<dbReference type="EC" id="3.1.1.85" evidence="5"/>
<evidence type="ECO:0000256" key="5">
    <source>
        <dbReference type="HAMAP-Rule" id="MF_01260"/>
    </source>
</evidence>
<dbReference type="InterPro" id="IPR029058">
    <property type="entry name" value="AB_hydrolase_fold"/>
</dbReference>
<comment type="caution">
    <text evidence="7">The sequence shown here is derived from an EMBL/GenBank/DDBJ whole genome shotgun (WGS) entry which is preliminary data.</text>
</comment>
<dbReference type="AlphaFoldDB" id="A0A1V8M619"/>
<comment type="subunit">
    <text evidence="5">Monomer.</text>
</comment>
<dbReference type="Pfam" id="PF00561">
    <property type="entry name" value="Abhydrolase_1"/>
    <property type="match status" value="1"/>
</dbReference>
<dbReference type="STRING" id="1420851.AU255_03525"/>
<dbReference type="EMBL" id="LPUF01000001">
    <property type="protein sequence ID" value="OQK16982.1"/>
    <property type="molecule type" value="Genomic_DNA"/>
</dbReference>
<dbReference type="RefSeq" id="WP_080521598.1">
    <property type="nucleotide sequence ID" value="NZ_LPUF01000001.1"/>
</dbReference>
<keyword evidence="4 5" id="KW-0378">Hydrolase</keyword>
<feature type="domain" description="AB hydrolase-1" evidence="6">
    <location>
        <begin position="14"/>
        <end position="240"/>
    </location>
</feature>
<feature type="active site" description="Nucleophile" evidence="5">
    <location>
        <position position="82"/>
    </location>
</feature>